<sequence>MADDSFDIASLAAYLHMMPAQVTRLAERGKLPGRRIGGQWKFTRPEVSQWLEERMGLSGDEELAAMESRLRRDDSHGASVIDLGELLLPETVAVPLAARTRTSVISSMCELAAASGRLWDVERMAEAVSQRESMAPTALENGIALLHPRRPQSSILGEAVIALGITSGGIPFGGGPSGSGLTDIFILIAATSDHEYLRTLARVSRIVNDRDWTATLRSASDAHAARELFLERDAEITG</sequence>
<dbReference type="InterPro" id="IPR002178">
    <property type="entry name" value="PTS_EIIA_type-2_dom"/>
</dbReference>
<dbReference type="SUPFAM" id="SSF55804">
    <property type="entry name" value="Phoshotransferase/anion transport protein"/>
    <property type="match status" value="1"/>
</dbReference>
<dbReference type="Pfam" id="PF12728">
    <property type="entry name" value="HTH_17"/>
    <property type="match status" value="1"/>
</dbReference>
<dbReference type="GO" id="GO:0030295">
    <property type="term" value="F:protein kinase activator activity"/>
    <property type="evidence" value="ECO:0007669"/>
    <property type="project" value="TreeGrafter"/>
</dbReference>
<dbReference type="PROSITE" id="PS51094">
    <property type="entry name" value="PTS_EIIA_TYPE_2"/>
    <property type="match status" value="1"/>
</dbReference>
<dbReference type="AlphaFoldDB" id="A0A5K7XD77"/>
<evidence type="ECO:0000259" key="1">
    <source>
        <dbReference type="PROSITE" id="PS51094"/>
    </source>
</evidence>
<dbReference type="PANTHER" id="PTHR47738">
    <property type="entry name" value="PTS SYSTEM FRUCTOSE-LIKE EIIA COMPONENT-RELATED"/>
    <property type="match status" value="1"/>
</dbReference>
<protein>
    <recommendedName>
        <fullName evidence="1">PTS EIIA type-2 domain-containing protein</fullName>
    </recommendedName>
</protein>
<dbReference type="Proteomes" id="UP000326837">
    <property type="component" value="Chromosome"/>
</dbReference>
<gene>
    <name evidence="2" type="ORF">PLANPX_2373</name>
</gene>
<name>A0A5K7XD77_9BACT</name>
<dbReference type="RefSeq" id="WP_152098674.1">
    <property type="nucleotide sequence ID" value="NZ_AP021861.1"/>
</dbReference>
<dbReference type="InterPro" id="IPR041657">
    <property type="entry name" value="HTH_17"/>
</dbReference>
<evidence type="ECO:0000313" key="2">
    <source>
        <dbReference type="EMBL" id="BBO32761.1"/>
    </source>
</evidence>
<dbReference type="PANTHER" id="PTHR47738:SF1">
    <property type="entry name" value="NITROGEN REGULATORY PROTEIN"/>
    <property type="match status" value="1"/>
</dbReference>
<evidence type="ECO:0000313" key="3">
    <source>
        <dbReference type="Proteomes" id="UP000326837"/>
    </source>
</evidence>
<keyword evidence="3" id="KW-1185">Reference proteome</keyword>
<dbReference type="InterPro" id="IPR051541">
    <property type="entry name" value="PTS_SugarTrans_NitroReg"/>
</dbReference>
<dbReference type="Gene3D" id="3.40.930.10">
    <property type="entry name" value="Mannitol-specific EII, Chain A"/>
    <property type="match status" value="1"/>
</dbReference>
<proteinExistence type="predicted"/>
<reference evidence="3" key="1">
    <citation type="submission" date="2019-10" db="EMBL/GenBank/DDBJ databases">
        <title>Lacipirellula parvula gen. nov., sp. nov., representing a lineage of planctomycetes widespread in freshwater anoxic habitats, and description of the family Lacipirellulaceae.</title>
        <authorList>
            <person name="Dedysh S.N."/>
            <person name="Kulichevskaya I.S."/>
            <person name="Beletsky A.V."/>
            <person name="Rakitin A.L."/>
            <person name="Mardanov A.V."/>
            <person name="Ivanova A.A."/>
            <person name="Saltykova V.X."/>
            <person name="Rijpstra W.I.C."/>
            <person name="Sinninghe Damste J.S."/>
            <person name="Ravin N.V."/>
        </authorList>
    </citation>
    <scope>NUCLEOTIDE SEQUENCE [LARGE SCALE GENOMIC DNA]</scope>
    <source>
        <strain evidence="3">PX69</strain>
    </source>
</reference>
<dbReference type="EMBL" id="AP021861">
    <property type="protein sequence ID" value="BBO32761.1"/>
    <property type="molecule type" value="Genomic_DNA"/>
</dbReference>
<dbReference type="Pfam" id="PF00359">
    <property type="entry name" value="PTS_EIIA_2"/>
    <property type="match status" value="1"/>
</dbReference>
<organism evidence="2 3">
    <name type="scientific">Lacipirellula parvula</name>
    <dbReference type="NCBI Taxonomy" id="2650471"/>
    <lineage>
        <taxon>Bacteria</taxon>
        <taxon>Pseudomonadati</taxon>
        <taxon>Planctomycetota</taxon>
        <taxon>Planctomycetia</taxon>
        <taxon>Pirellulales</taxon>
        <taxon>Lacipirellulaceae</taxon>
        <taxon>Lacipirellula</taxon>
    </lineage>
</organism>
<dbReference type="KEGG" id="lpav:PLANPX_2373"/>
<feature type="domain" description="PTS EIIA type-2" evidence="1">
    <location>
        <begin position="85"/>
        <end position="232"/>
    </location>
</feature>
<dbReference type="InterPro" id="IPR016152">
    <property type="entry name" value="PTrfase/Anion_transptr"/>
</dbReference>
<accession>A0A5K7XD77</accession>